<feature type="compositionally biased region" description="Low complexity" evidence="1">
    <location>
        <begin position="17"/>
        <end position="35"/>
    </location>
</feature>
<proteinExistence type="predicted"/>
<accession>A0ABD2LE12</accession>
<dbReference type="Proteomes" id="UP001620626">
    <property type="component" value="Unassembled WGS sequence"/>
</dbReference>
<feature type="region of interest" description="Disordered" evidence="1">
    <location>
        <begin position="1"/>
        <end position="35"/>
    </location>
</feature>
<sequence length="145" mass="15227">MLSSPSHQQRQRDSLFPSVHAPSSSSSSSPPSSSSVAASFVRRSTKFSSRECSVSSVIYTTSKVRLAGLNHPPEELGTFAGSLAPNQCSKGLSLVLSAPPSLPPSNCVTLLHASDKITVLPPSKPFPPSTGQVHFIPIKVSDSEN</sequence>
<gene>
    <name evidence="2" type="ORF">niasHT_013539</name>
</gene>
<protein>
    <submittedName>
        <fullName evidence="2">Uncharacterized protein</fullName>
    </submittedName>
</protein>
<dbReference type="EMBL" id="JBICBT010000446">
    <property type="protein sequence ID" value="KAL3113429.1"/>
    <property type="molecule type" value="Genomic_DNA"/>
</dbReference>
<organism evidence="2 3">
    <name type="scientific">Heterodera trifolii</name>
    <dbReference type="NCBI Taxonomy" id="157864"/>
    <lineage>
        <taxon>Eukaryota</taxon>
        <taxon>Metazoa</taxon>
        <taxon>Ecdysozoa</taxon>
        <taxon>Nematoda</taxon>
        <taxon>Chromadorea</taxon>
        <taxon>Rhabditida</taxon>
        <taxon>Tylenchina</taxon>
        <taxon>Tylenchomorpha</taxon>
        <taxon>Tylenchoidea</taxon>
        <taxon>Heteroderidae</taxon>
        <taxon>Heteroderinae</taxon>
        <taxon>Heterodera</taxon>
    </lineage>
</organism>
<evidence type="ECO:0000313" key="3">
    <source>
        <dbReference type="Proteomes" id="UP001620626"/>
    </source>
</evidence>
<dbReference type="AlphaFoldDB" id="A0ABD2LE12"/>
<evidence type="ECO:0000313" key="2">
    <source>
        <dbReference type="EMBL" id="KAL3113429.1"/>
    </source>
</evidence>
<reference evidence="2 3" key="1">
    <citation type="submission" date="2024-10" db="EMBL/GenBank/DDBJ databases">
        <authorList>
            <person name="Kim D."/>
        </authorList>
    </citation>
    <scope>NUCLEOTIDE SEQUENCE [LARGE SCALE GENOMIC DNA]</scope>
    <source>
        <strain evidence="2">BH-2024</strain>
    </source>
</reference>
<comment type="caution">
    <text evidence="2">The sequence shown here is derived from an EMBL/GenBank/DDBJ whole genome shotgun (WGS) entry which is preliminary data.</text>
</comment>
<keyword evidence="3" id="KW-1185">Reference proteome</keyword>
<name>A0ABD2LE12_9BILA</name>
<evidence type="ECO:0000256" key="1">
    <source>
        <dbReference type="SAM" id="MobiDB-lite"/>
    </source>
</evidence>